<dbReference type="AlphaFoldDB" id="A0A4U3MQ56"/>
<dbReference type="InterPro" id="IPR000468">
    <property type="entry name" value="Barstar"/>
</dbReference>
<dbReference type="Gene3D" id="3.30.370.10">
    <property type="entry name" value="Barstar-like"/>
    <property type="match status" value="1"/>
</dbReference>
<dbReference type="OrthoDB" id="5184890at2"/>
<dbReference type="Proteomes" id="UP000308705">
    <property type="component" value="Unassembled WGS sequence"/>
</dbReference>
<dbReference type="Pfam" id="PF01337">
    <property type="entry name" value="Barstar"/>
    <property type="match status" value="1"/>
</dbReference>
<evidence type="ECO:0000256" key="1">
    <source>
        <dbReference type="ARBA" id="ARBA00006845"/>
    </source>
</evidence>
<comment type="caution">
    <text evidence="3">The sequence shown here is derived from an EMBL/GenBank/DDBJ whole genome shotgun (WGS) entry which is preliminary data.</text>
</comment>
<dbReference type="RefSeq" id="WP_137244947.1">
    <property type="nucleotide sequence ID" value="NZ_SZQA01000001.1"/>
</dbReference>
<sequence>MTAARPLPTWLTLTTGPAPAVIDGRACRTRAALFDETARVLRFPDYFGRNWDAFADSLGDAVRAGTTTLVVRHAEDLLSAEPPEQYATLLDILAVAARTGLTLTLHTDPAQEHQVRARTADALTP</sequence>
<proteinExistence type="inferred from homology"/>
<keyword evidence="4" id="KW-1185">Reference proteome</keyword>
<name>A0A4U3MQ56_9ACTN</name>
<comment type="similarity">
    <text evidence="1">Belongs to the barstar family.</text>
</comment>
<dbReference type="EMBL" id="SZQA01000001">
    <property type="protein sequence ID" value="TKK91250.1"/>
    <property type="molecule type" value="Genomic_DNA"/>
</dbReference>
<gene>
    <name evidence="3" type="ORF">FDA94_00065</name>
</gene>
<dbReference type="SUPFAM" id="SSF52038">
    <property type="entry name" value="Barstar-related"/>
    <property type="match status" value="1"/>
</dbReference>
<evidence type="ECO:0000313" key="4">
    <source>
        <dbReference type="Proteomes" id="UP000308705"/>
    </source>
</evidence>
<organism evidence="3 4">
    <name type="scientific">Herbidospora galbida</name>
    <dbReference type="NCBI Taxonomy" id="2575442"/>
    <lineage>
        <taxon>Bacteria</taxon>
        <taxon>Bacillati</taxon>
        <taxon>Actinomycetota</taxon>
        <taxon>Actinomycetes</taxon>
        <taxon>Streptosporangiales</taxon>
        <taxon>Streptosporangiaceae</taxon>
        <taxon>Herbidospora</taxon>
    </lineage>
</organism>
<evidence type="ECO:0000313" key="3">
    <source>
        <dbReference type="EMBL" id="TKK91250.1"/>
    </source>
</evidence>
<dbReference type="InterPro" id="IPR035905">
    <property type="entry name" value="Barstar-like_sf"/>
</dbReference>
<evidence type="ECO:0000259" key="2">
    <source>
        <dbReference type="Pfam" id="PF01337"/>
    </source>
</evidence>
<accession>A0A4U3MQ56</accession>
<reference evidence="3 4" key="1">
    <citation type="submission" date="2019-04" db="EMBL/GenBank/DDBJ databases">
        <title>Herbidospora sp. NEAU-GS14.nov., a novel actinomycete isolated from soil.</title>
        <authorList>
            <person name="Han L."/>
        </authorList>
    </citation>
    <scope>NUCLEOTIDE SEQUENCE [LARGE SCALE GENOMIC DNA]</scope>
    <source>
        <strain evidence="3 4">NEAU-GS14</strain>
    </source>
</reference>
<protein>
    <submittedName>
        <fullName evidence="3">Barstar family protein</fullName>
    </submittedName>
</protein>
<feature type="domain" description="Barstar (barnase inhibitor)" evidence="2">
    <location>
        <begin position="20"/>
        <end position="98"/>
    </location>
</feature>